<protein>
    <submittedName>
        <fullName evidence="2">Uncharacterized protein</fullName>
    </submittedName>
</protein>
<dbReference type="EMBL" id="MCGH01000004">
    <property type="protein sequence ID" value="ODM02460.1"/>
    <property type="molecule type" value="Genomic_DNA"/>
</dbReference>
<feature type="region of interest" description="Disordered" evidence="1">
    <location>
        <begin position="89"/>
        <end position="109"/>
    </location>
</feature>
<evidence type="ECO:0000256" key="1">
    <source>
        <dbReference type="SAM" id="MobiDB-lite"/>
    </source>
</evidence>
<evidence type="ECO:0000313" key="3">
    <source>
        <dbReference type="Proteomes" id="UP000094067"/>
    </source>
</evidence>
<gene>
    <name evidence="2" type="ORF">BEI61_05622</name>
</gene>
<reference evidence="2 3" key="1">
    <citation type="submission" date="2016-07" db="EMBL/GenBank/DDBJ databases">
        <title>Characterization of isolates of Eisenbergiella tayi derived from blood cultures, using whole genome sequencing.</title>
        <authorList>
            <person name="Burdz T."/>
            <person name="Wiebe D."/>
            <person name="Huynh C."/>
            <person name="Bernard K."/>
        </authorList>
    </citation>
    <scope>NUCLEOTIDE SEQUENCE [LARGE SCALE GENOMIC DNA]</scope>
    <source>
        <strain evidence="2 3">NML 110608</strain>
    </source>
</reference>
<accession>A0A1E3A150</accession>
<name>A0A1E3A150_9FIRM</name>
<organism evidence="2 3">
    <name type="scientific">Eisenbergiella tayi</name>
    <dbReference type="NCBI Taxonomy" id="1432052"/>
    <lineage>
        <taxon>Bacteria</taxon>
        <taxon>Bacillati</taxon>
        <taxon>Bacillota</taxon>
        <taxon>Clostridia</taxon>
        <taxon>Lachnospirales</taxon>
        <taxon>Lachnospiraceae</taxon>
        <taxon>Eisenbergiella</taxon>
    </lineage>
</organism>
<evidence type="ECO:0000313" key="2">
    <source>
        <dbReference type="EMBL" id="ODM02460.1"/>
    </source>
</evidence>
<dbReference type="Proteomes" id="UP000094067">
    <property type="component" value="Unassembled WGS sequence"/>
</dbReference>
<sequence length="109" mass="12535">MRALPGALRRGLLFMFSPCCLKFPSAPPSSPGFSELYRLLYDKVPYRARFRSDNYAAVLRLQNTQPKDRRIYTALTGILVVQQPVQLRKAGRESRGRRKLQATRGKHEQ</sequence>
<dbReference type="AlphaFoldDB" id="A0A1E3A150"/>
<proteinExistence type="predicted"/>
<comment type="caution">
    <text evidence="2">The sequence shown here is derived from an EMBL/GenBank/DDBJ whole genome shotgun (WGS) entry which is preliminary data.</text>
</comment>